<keyword evidence="8 9" id="KW-0346">Stress response</keyword>
<evidence type="ECO:0000256" key="5">
    <source>
        <dbReference type="ARBA" id="ARBA00022801"/>
    </source>
</evidence>
<dbReference type="PROSITE" id="PS51786">
    <property type="entry name" value="LON_PROTEOLYTIC"/>
    <property type="match status" value="1"/>
</dbReference>
<keyword evidence="4 9" id="KW-0547">Nucleotide-binding</keyword>
<dbReference type="Pfam" id="PF05362">
    <property type="entry name" value="Lon_C"/>
    <property type="match status" value="1"/>
</dbReference>
<keyword evidence="16" id="KW-1185">Reference proteome</keyword>
<evidence type="ECO:0000259" key="13">
    <source>
        <dbReference type="PROSITE" id="PS51786"/>
    </source>
</evidence>
<dbReference type="PROSITE" id="PS51787">
    <property type="entry name" value="LON_N"/>
    <property type="match status" value="1"/>
</dbReference>
<keyword evidence="5 9" id="KW-0378">Hydrolase</keyword>
<dbReference type="Gene3D" id="3.30.230.10">
    <property type="match status" value="1"/>
</dbReference>
<dbReference type="Gene3D" id="1.20.58.1480">
    <property type="match status" value="1"/>
</dbReference>
<dbReference type="SUPFAM" id="SSF88697">
    <property type="entry name" value="PUA domain-like"/>
    <property type="match status" value="1"/>
</dbReference>
<keyword evidence="2 9" id="KW-0963">Cytoplasm</keyword>
<dbReference type="InterPro" id="IPR027065">
    <property type="entry name" value="Lon_Prtase"/>
</dbReference>
<dbReference type="SMART" id="SM00464">
    <property type="entry name" value="LON"/>
    <property type="match status" value="1"/>
</dbReference>
<protein>
    <recommendedName>
        <fullName evidence="9 10">Lon protease</fullName>
        <ecNumber evidence="9 10">3.4.21.53</ecNumber>
    </recommendedName>
    <alternativeName>
        <fullName evidence="9">ATP-dependent protease La</fullName>
    </alternativeName>
</protein>
<feature type="domain" description="Lon N-terminal" evidence="14">
    <location>
        <begin position="8"/>
        <end position="203"/>
    </location>
</feature>
<keyword evidence="3 9" id="KW-0645">Protease</keyword>
<evidence type="ECO:0000259" key="14">
    <source>
        <dbReference type="PROSITE" id="PS51787"/>
    </source>
</evidence>
<gene>
    <name evidence="9 15" type="primary">lon</name>
    <name evidence="15" type="ORF">OW255_09085</name>
</gene>
<dbReference type="InterPro" id="IPR008269">
    <property type="entry name" value="Lon_proteolytic"/>
</dbReference>
<evidence type="ECO:0000256" key="3">
    <source>
        <dbReference type="ARBA" id="ARBA00022670"/>
    </source>
</evidence>
<dbReference type="InterPro" id="IPR014721">
    <property type="entry name" value="Ribsml_uS5_D2-typ_fold_subgr"/>
</dbReference>
<comment type="subcellular location">
    <subcellularLocation>
        <location evidence="1 9 10">Cytoplasm</location>
    </subcellularLocation>
</comment>
<keyword evidence="7 9" id="KW-0067">ATP-binding</keyword>
<keyword evidence="6 9" id="KW-0720">Serine protease</keyword>
<dbReference type="Gene3D" id="1.20.5.5270">
    <property type="match status" value="1"/>
</dbReference>
<evidence type="ECO:0000256" key="12">
    <source>
        <dbReference type="RuleBase" id="RU000591"/>
    </source>
</evidence>
<dbReference type="PRINTS" id="PR00830">
    <property type="entry name" value="ENDOLAPTASE"/>
</dbReference>
<dbReference type="PIRSF" id="PIRSF001174">
    <property type="entry name" value="Lon_proteas"/>
    <property type="match status" value="1"/>
</dbReference>
<evidence type="ECO:0000256" key="4">
    <source>
        <dbReference type="ARBA" id="ARBA00022741"/>
    </source>
</evidence>
<reference evidence="15" key="1">
    <citation type="submission" date="2022-11" db="EMBL/GenBank/DDBJ databases">
        <title>Lacrimispora xylanolytica sy1, complete genome.</title>
        <authorList>
            <person name="Choi S."/>
        </authorList>
    </citation>
    <scope>NUCLEOTIDE SEQUENCE</scope>
    <source>
        <strain evidence="15">Sy1</strain>
    </source>
</reference>
<dbReference type="SUPFAM" id="SSF52540">
    <property type="entry name" value="P-loop containing nucleoside triphosphate hydrolases"/>
    <property type="match status" value="1"/>
</dbReference>
<dbReference type="InterPro" id="IPR020568">
    <property type="entry name" value="Ribosomal_Su5_D2-typ_SF"/>
</dbReference>
<dbReference type="InterPro" id="IPR046336">
    <property type="entry name" value="Lon_prtase_N_sf"/>
</dbReference>
<evidence type="ECO:0000256" key="6">
    <source>
        <dbReference type="ARBA" id="ARBA00022825"/>
    </source>
</evidence>
<evidence type="ECO:0000313" key="15">
    <source>
        <dbReference type="EMBL" id="WAJ25645.1"/>
    </source>
</evidence>
<dbReference type="InterPro" id="IPR003593">
    <property type="entry name" value="AAA+_ATPase"/>
</dbReference>
<evidence type="ECO:0000256" key="7">
    <source>
        <dbReference type="ARBA" id="ARBA00022840"/>
    </source>
</evidence>
<feature type="domain" description="Lon proteolytic" evidence="13">
    <location>
        <begin position="590"/>
        <end position="771"/>
    </location>
</feature>
<dbReference type="Gene3D" id="1.10.8.60">
    <property type="match status" value="1"/>
</dbReference>
<dbReference type="CDD" id="cd19500">
    <property type="entry name" value="RecA-like_Lon"/>
    <property type="match status" value="1"/>
</dbReference>
<comment type="induction">
    <text evidence="9">By heat shock.</text>
</comment>
<dbReference type="SUPFAM" id="SSF54211">
    <property type="entry name" value="Ribosomal protein S5 domain 2-like"/>
    <property type="match status" value="1"/>
</dbReference>
<evidence type="ECO:0000256" key="8">
    <source>
        <dbReference type="ARBA" id="ARBA00023016"/>
    </source>
</evidence>
<dbReference type="InterPro" id="IPR015947">
    <property type="entry name" value="PUA-like_sf"/>
</dbReference>
<dbReference type="Pfam" id="PF02190">
    <property type="entry name" value="LON_substr_bdg"/>
    <property type="match status" value="1"/>
</dbReference>
<dbReference type="InterPro" id="IPR027417">
    <property type="entry name" value="P-loop_NTPase"/>
</dbReference>
<sequence>MVHKTITMPVIALRGMTVLPKMMLHFDISRPKSATAVEKAMVGDQKVCLVTQRDSEEENPDFGGLHSIGTVAVIKQLVKMPGNVIRVMVEGLERAELLALENEEPMLVGEIDTVFEFDEMIDDVTKQAMLQIVQDKLSEYGKENQRLSKEVIPGLLVLTDLGELLDQIAVQLSWDYQVRQQVLESIMLDERYALVMKHLLTEIEVTKVKRELQSQVKDRIDKNQKDYILREQLKVIREELGEDNPLSDADEYNKRLKSLKADKEIKDKIQKEIERFKAMPGGSQEANVVRMYLETVLELPWKKVSKDNNSISHAEDILNEDHYGLLKVKERILEYLAVRTLTKKGTSPIVCLVGPPGTGKTSIARSVAKALNKEYVRISLGGVRDEAEIRGHRKTYVGAMPGRIAEALRQAGVSNPLMLLDEIDKVSRDYKGDTSSALLEVLDSEQNVKFRDHYIELPIDLSNVLFIATANTTTTIPGPLLDRMELIEVTSYTENEKFHIAKNYLVRKQREKNGLTESQVTITDKALEKIIHNYTREAGVRTLERRIGAVYRKAARQFLENKKEVIEITDLSLETYLGKEKVTFEDVNEDDEVGIVRGLAWTSVGGSTLQIEVNVMPGKGNLSLTGQMGDVMKESARTALSYVRSICPDYKVADNYFEKHDIHLHIPEGAVPKDGPSAGITMATAMLSAVINRKVKAKVAMTGEITLRGRVLPIGGLKEKILAARMAHVETVLVPFKNKSDILELSDEIIGNLTIVYVKHMSEVLQEAFLQE</sequence>
<comment type="catalytic activity">
    <reaction evidence="9 10 11">
        <text>Hydrolysis of proteins in presence of ATP.</text>
        <dbReference type="EC" id="3.4.21.53"/>
    </reaction>
</comment>
<dbReference type="PANTHER" id="PTHR10046">
    <property type="entry name" value="ATP DEPENDENT LON PROTEASE FAMILY MEMBER"/>
    <property type="match status" value="1"/>
</dbReference>
<dbReference type="InterPro" id="IPR004815">
    <property type="entry name" value="Lon_bac/euk-typ"/>
</dbReference>
<dbReference type="InterPro" id="IPR003111">
    <property type="entry name" value="Lon_prtase_N"/>
</dbReference>
<dbReference type="InterPro" id="IPR054594">
    <property type="entry name" value="Lon_lid"/>
</dbReference>
<evidence type="ECO:0000256" key="2">
    <source>
        <dbReference type="ARBA" id="ARBA00022490"/>
    </source>
</evidence>
<comment type="function">
    <text evidence="9">ATP-dependent serine protease that mediates the selective degradation of mutant and abnormal proteins as well as certain short-lived regulatory proteins. Required for cellular homeostasis and for survival from DNA damage and developmental changes induced by stress. Degrades polypeptides processively to yield small peptide fragments that are 5 to 10 amino acids long. Binds to DNA in a double-stranded, site-specific manner.</text>
</comment>
<dbReference type="SMART" id="SM00382">
    <property type="entry name" value="AAA"/>
    <property type="match status" value="1"/>
</dbReference>
<organism evidence="15 16">
    <name type="scientific">Lacrimispora xylanolytica</name>
    <dbReference type="NCBI Taxonomy" id="29375"/>
    <lineage>
        <taxon>Bacteria</taxon>
        <taxon>Bacillati</taxon>
        <taxon>Bacillota</taxon>
        <taxon>Clostridia</taxon>
        <taxon>Lachnospirales</taxon>
        <taxon>Lachnospiraceae</taxon>
        <taxon>Lacrimispora</taxon>
    </lineage>
</organism>
<evidence type="ECO:0000256" key="11">
    <source>
        <dbReference type="PROSITE-ProRule" id="PRU01122"/>
    </source>
</evidence>
<dbReference type="NCBIfam" id="TIGR00763">
    <property type="entry name" value="lon"/>
    <property type="match status" value="1"/>
</dbReference>
<feature type="active site" evidence="9 11">
    <location>
        <position position="677"/>
    </location>
</feature>
<dbReference type="HAMAP" id="MF_01973">
    <property type="entry name" value="lon_bact"/>
    <property type="match status" value="1"/>
</dbReference>
<comment type="similarity">
    <text evidence="9 10 11 12">Belongs to the peptidase S16 family.</text>
</comment>
<dbReference type="InterPro" id="IPR027543">
    <property type="entry name" value="Lon_bac"/>
</dbReference>
<dbReference type="Gene3D" id="2.30.130.40">
    <property type="entry name" value="LON domain-like"/>
    <property type="match status" value="1"/>
</dbReference>
<dbReference type="InterPro" id="IPR003959">
    <property type="entry name" value="ATPase_AAA_core"/>
</dbReference>
<dbReference type="GO" id="GO:0004252">
    <property type="term" value="F:serine-type endopeptidase activity"/>
    <property type="evidence" value="ECO:0007669"/>
    <property type="project" value="UniProtKB-EC"/>
</dbReference>
<evidence type="ECO:0000256" key="9">
    <source>
        <dbReference type="HAMAP-Rule" id="MF_01973"/>
    </source>
</evidence>
<name>A0ABY7AH43_9FIRM</name>
<feature type="binding site" evidence="9">
    <location>
        <begin position="354"/>
        <end position="361"/>
    </location>
    <ligand>
        <name>ATP</name>
        <dbReference type="ChEBI" id="CHEBI:30616"/>
    </ligand>
</feature>
<accession>A0ABY7AH43</accession>
<feature type="active site" evidence="9 11">
    <location>
        <position position="720"/>
    </location>
</feature>
<dbReference type="Pfam" id="PF00004">
    <property type="entry name" value="AAA"/>
    <property type="match status" value="1"/>
</dbReference>
<dbReference type="Pfam" id="PF22667">
    <property type="entry name" value="Lon_lid"/>
    <property type="match status" value="1"/>
</dbReference>
<dbReference type="PROSITE" id="PS01046">
    <property type="entry name" value="LON_SER"/>
    <property type="match status" value="1"/>
</dbReference>
<comment type="subunit">
    <text evidence="9 10">Homohexamer. Organized in a ring with a central cavity.</text>
</comment>
<proteinExistence type="evidence at transcript level"/>
<dbReference type="RefSeq" id="WP_268116397.1">
    <property type="nucleotide sequence ID" value="NZ_CP113524.1"/>
</dbReference>
<evidence type="ECO:0000256" key="1">
    <source>
        <dbReference type="ARBA" id="ARBA00004496"/>
    </source>
</evidence>
<dbReference type="InterPro" id="IPR008268">
    <property type="entry name" value="Peptidase_S16_AS"/>
</dbReference>
<dbReference type="EMBL" id="CP113524">
    <property type="protein sequence ID" value="WAJ25645.1"/>
    <property type="molecule type" value="Genomic_DNA"/>
</dbReference>
<evidence type="ECO:0000313" key="16">
    <source>
        <dbReference type="Proteomes" id="UP001163115"/>
    </source>
</evidence>
<evidence type="ECO:0000256" key="10">
    <source>
        <dbReference type="PIRNR" id="PIRNR001174"/>
    </source>
</evidence>
<dbReference type="Gene3D" id="3.40.50.300">
    <property type="entry name" value="P-loop containing nucleotide triphosphate hydrolases"/>
    <property type="match status" value="1"/>
</dbReference>
<dbReference type="Proteomes" id="UP001163115">
    <property type="component" value="Chromosome"/>
</dbReference>
<dbReference type="EC" id="3.4.21.53" evidence="9 10"/>